<dbReference type="InterPro" id="IPR000432">
    <property type="entry name" value="DNA_mismatch_repair_MutS_C"/>
</dbReference>
<evidence type="ECO:0000259" key="5">
    <source>
        <dbReference type="SMART" id="SM00534"/>
    </source>
</evidence>
<keyword evidence="7" id="KW-1185">Reference proteome</keyword>
<proteinExistence type="predicted"/>
<dbReference type="InterPro" id="IPR045076">
    <property type="entry name" value="MutS"/>
</dbReference>
<dbReference type="SUPFAM" id="SSF52540">
    <property type="entry name" value="P-loop containing nucleoside triphosphate hydrolases"/>
    <property type="match status" value="1"/>
</dbReference>
<gene>
    <name evidence="6" type="ORF">GCM10010993_01660</name>
</gene>
<dbReference type="Proteomes" id="UP000635885">
    <property type="component" value="Unassembled WGS sequence"/>
</dbReference>
<dbReference type="SMART" id="SM00534">
    <property type="entry name" value="MUTSac"/>
    <property type="match status" value="1"/>
</dbReference>
<feature type="transmembrane region" description="Helical" evidence="4">
    <location>
        <begin position="21"/>
        <end position="42"/>
    </location>
</feature>
<evidence type="ECO:0000313" key="7">
    <source>
        <dbReference type="Proteomes" id="UP000635885"/>
    </source>
</evidence>
<sequence length="588" mass="67017">MIDQIDFSKLEITLSNTKKKAAGLSIIRLILFFGIFVVAIVGISEVRLLLLLLPILIGLFVYFILQFNKQKDKEAFLKELIRMRGDVQLRKERKLSAFDSGIEFQEKSHPFANDLDLFGEHSLFQMLNHTVNKGGKGKLVSWMKSQFNPSTAKERSASIRELSTKGEFLQSFEALGRAFIKKEKSKDEFYKWLESSISFKSWLFIPMVLGPVGGLALLIGTLYFGMPFGWIGLWILLGGVFLATVFKPLQEAAMLMPNQGDVKTFAFWSSLLVNEKFQDTHLKTLQHAFKNEEIEAPKVLKSLEQKTFMIQNRLNLMYLIFNLLFWTDLFLWWKLILWKNKNGKYLNQWETSFEDWQVLISLASFSKEEKLSCKVEWLDGEEIKVENLCHPLLHPNIAIGNNFSMSDSNHIVLLTGANMSGKTTFMRTLGINMVLANLGLSPFAKSFEMGSFQLFTSMRNSDNLGESVSSFYAELARIKLLLDTAESGVKVFFLLDEILKGTNTADRIMGSEALIHQLYAAGGKGIISTHDIELSGLEEKLNYLVNKSFHSEITDKEIHFDYTIKEGPCPSFNAHKLMELMGIRFNEN</sequence>
<accession>A0ABQ1LN62</accession>
<feature type="transmembrane region" description="Helical" evidence="4">
    <location>
        <begin position="316"/>
        <end position="338"/>
    </location>
</feature>
<dbReference type="Pfam" id="PF00488">
    <property type="entry name" value="MutS_V"/>
    <property type="match status" value="1"/>
</dbReference>
<keyword evidence="2" id="KW-0067">ATP-binding</keyword>
<dbReference type="InterPro" id="IPR027417">
    <property type="entry name" value="P-loop_NTPase"/>
</dbReference>
<organism evidence="6 7">
    <name type="scientific">Belliella aquatica</name>
    <dbReference type="NCBI Taxonomy" id="1323734"/>
    <lineage>
        <taxon>Bacteria</taxon>
        <taxon>Pseudomonadati</taxon>
        <taxon>Bacteroidota</taxon>
        <taxon>Cytophagia</taxon>
        <taxon>Cytophagales</taxon>
        <taxon>Cyclobacteriaceae</taxon>
        <taxon>Belliella</taxon>
    </lineage>
</organism>
<keyword evidence="4" id="KW-1133">Transmembrane helix</keyword>
<evidence type="ECO:0000256" key="4">
    <source>
        <dbReference type="SAM" id="Phobius"/>
    </source>
</evidence>
<feature type="transmembrane region" description="Helical" evidence="4">
    <location>
        <begin position="48"/>
        <end position="65"/>
    </location>
</feature>
<keyword evidence="4" id="KW-0472">Membrane</keyword>
<evidence type="ECO:0000256" key="1">
    <source>
        <dbReference type="ARBA" id="ARBA00022741"/>
    </source>
</evidence>
<feature type="transmembrane region" description="Helical" evidence="4">
    <location>
        <begin position="228"/>
        <end position="246"/>
    </location>
</feature>
<feature type="domain" description="DNA mismatch repair proteins mutS family" evidence="5">
    <location>
        <begin position="409"/>
        <end position="587"/>
    </location>
</feature>
<evidence type="ECO:0000256" key="2">
    <source>
        <dbReference type="ARBA" id="ARBA00022840"/>
    </source>
</evidence>
<keyword evidence="1" id="KW-0547">Nucleotide-binding</keyword>
<name>A0ABQ1LN62_9BACT</name>
<protein>
    <submittedName>
        <fullName evidence="6">DNA mismatch repair protein</fullName>
    </submittedName>
</protein>
<dbReference type="PANTHER" id="PTHR11361:SF152">
    <property type="entry name" value="DNA MISMATCH REPAIR PROTEIN"/>
    <property type="match status" value="1"/>
</dbReference>
<dbReference type="PANTHER" id="PTHR11361">
    <property type="entry name" value="DNA MISMATCH REPAIR PROTEIN MUTS FAMILY MEMBER"/>
    <property type="match status" value="1"/>
</dbReference>
<comment type="caution">
    <text evidence="6">The sequence shown here is derived from an EMBL/GenBank/DDBJ whole genome shotgun (WGS) entry which is preliminary data.</text>
</comment>
<evidence type="ECO:0000256" key="3">
    <source>
        <dbReference type="ARBA" id="ARBA00023125"/>
    </source>
</evidence>
<dbReference type="Gene3D" id="3.40.50.300">
    <property type="entry name" value="P-loop containing nucleotide triphosphate hydrolases"/>
    <property type="match status" value="1"/>
</dbReference>
<feature type="transmembrane region" description="Helical" evidence="4">
    <location>
        <begin position="201"/>
        <end position="222"/>
    </location>
</feature>
<evidence type="ECO:0000313" key="6">
    <source>
        <dbReference type="EMBL" id="GGC26278.1"/>
    </source>
</evidence>
<dbReference type="RefSeq" id="WP_188438653.1">
    <property type="nucleotide sequence ID" value="NZ_BMFD01000001.1"/>
</dbReference>
<keyword evidence="4" id="KW-0812">Transmembrane</keyword>
<reference evidence="7" key="1">
    <citation type="journal article" date="2019" name="Int. J. Syst. Evol. Microbiol.">
        <title>The Global Catalogue of Microorganisms (GCM) 10K type strain sequencing project: providing services to taxonomists for standard genome sequencing and annotation.</title>
        <authorList>
            <consortium name="The Broad Institute Genomics Platform"/>
            <consortium name="The Broad Institute Genome Sequencing Center for Infectious Disease"/>
            <person name="Wu L."/>
            <person name="Ma J."/>
        </authorList>
    </citation>
    <scope>NUCLEOTIDE SEQUENCE [LARGE SCALE GENOMIC DNA]</scope>
    <source>
        <strain evidence="7">CGMCC 1.12479</strain>
    </source>
</reference>
<keyword evidence="3" id="KW-0238">DNA-binding</keyword>
<dbReference type="EMBL" id="BMFD01000001">
    <property type="protein sequence ID" value="GGC26278.1"/>
    <property type="molecule type" value="Genomic_DNA"/>
</dbReference>